<dbReference type="EMBL" id="JACJJL010000021">
    <property type="protein sequence ID" value="MBM6662412.1"/>
    <property type="molecule type" value="Genomic_DNA"/>
</dbReference>
<comment type="caution">
    <text evidence="3">The sequence shown here is derived from an EMBL/GenBank/DDBJ whole genome shotgun (WGS) entry which is preliminary data.</text>
</comment>
<dbReference type="SUPFAM" id="SSF53756">
    <property type="entry name" value="UDP-Glycosyltransferase/glycogen phosphorylase"/>
    <property type="match status" value="1"/>
</dbReference>
<dbReference type="Proteomes" id="UP000764045">
    <property type="component" value="Unassembled WGS sequence"/>
</dbReference>
<sequence length="340" mass="39287">MIYGMCLAFKKLGHEVTLIALDDYRASQPENYDFEIVFLKGMCQRVLTNALPFSPQLWKWLKINQSKFDMVISSETFSFHSLFAALLCPNKTIIWQELTAHQNKLHKIPSKIWHNIIARFLMKNVKCVVARSTKAKKFIAQYMPLVSDKIIDHGIDIDKFKFSASKEKQIISSSQLIHRKNVDGIIHKYAKFHKIPGYENFKLIIAGRGEQESQLKDLAKGLNLDGFVEFVGFLPQIELNRYIRTSMAFLVNTRKDLNMVSIPEAIVSGTPILTNLQPASADFVIKYKLGIAKQEWDENDIKEIVDNNTEYVKNCVEYRYKLSSEYAAQDFINIYNNEQR</sequence>
<dbReference type="PANTHER" id="PTHR45947:SF3">
    <property type="entry name" value="SULFOQUINOVOSYL TRANSFERASE SQD2"/>
    <property type="match status" value="1"/>
</dbReference>
<dbReference type="Gene3D" id="3.40.50.2000">
    <property type="entry name" value="Glycogen Phosphorylase B"/>
    <property type="match status" value="2"/>
</dbReference>
<proteinExistence type="predicted"/>
<protein>
    <submittedName>
        <fullName evidence="3">Glycosyltransferase</fullName>
    </submittedName>
</protein>
<organism evidence="3 4">
    <name type="scientific">Marseilla massiliensis</name>
    <dbReference type="NCBI Taxonomy" id="1841864"/>
    <lineage>
        <taxon>Bacteria</taxon>
        <taxon>Pseudomonadati</taxon>
        <taxon>Bacteroidota</taxon>
        <taxon>Bacteroidia</taxon>
        <taxon>Bacteroidales</taxon>
        <taxon>Prevotellaceae</taxon>
        <taxon>Marseilla</taxon>
    </lineage>
</organism>
<reference evidence="3 4" key="1">
    <citation type="journal article" date="2021" name="Sci. Rep.">
        <title>The distribution of antibiotic resistance genes in chicken gut microbiota commensals.</title>
        <authorList>
            <person name="Juricova H."/>
            <person name="Matiasovicova J."/>
            <person name="Kubasova T."/>
            <person name="Cejkova D."/>
            <person name="Rychlik I."/>
        </authorList>
    </citation>
    <scope>NUCLEOTIDE SEQUENCE [LARGE SCALE GENOMIC DNA]</scope>
    <source>
        <strain evidence="3 4">An819</strain>
    </source>
</reference>
<dbReference type="GO" id="GO:0016757">
    <property type="term" value="F:glycosyltransferase activity"/>
    <property type="evidence" value="ECO:0007669"/>
    <property type="project" value="InterPro"/>
</dbReference>
<feature type="domain" description="Glycosyl transferase family 1" evidence="1">
    <location>
        <begin position="160"/>
        <end position="306"/>
    </location>
</feature>
<dbReference type="AlphaFoldDB" id="A0A939B5S1"/>
<dbReference type="Pfam" id="PF00534">
    <property type="entry name" value="Glycos_transf_1"/>
    <property type="match status" value="1"/>
</dbReference>
<dbReference type="InterPro" id="IPR028098">
    <property type="entry name" value="Glyco_trans_4-like_N"/>
</dbReference>
<dbReference type="InterPro" id="IPR001296">
    <property type="entry name" value="Glyco_trans_1"/>
</dbReference>
<evidence type="ECO:0000313" key="3">
    <source>
        <dbReference type="EMBL" id="MBM6662412.1"/>
    </source>
</evidence>
<dbReference type="InterPro" id="IPR050194">
    <property type="entry name" value="Glycosyltransferase_grp1"/>
</dbReference>
<evidence type="ECO:0000313" key="4">
    <source>
        <dbReference type="Proteomes" id="UP000764045"/>
    </source>
</evidence>
<evidence type="ECO:0000259" key="1">
    <source>
        <dbReference type="Pfam" id="PF00534"/>
    </source>
</evidence>
<name>A0A939B5S1_9BACT</name>
<gene>
    <name evidence="3" type="ORF">H6B30_11730</name>
</gene>
<dbReference type="Pfam" id="PF13439">
    <property type="entry name" value="Glyco_transf_4"/>
    <property type="match status" value="1"/>
</dbReference>
<dbReference type="PANTHER" id="PTHR45947">
    <property type="entry name" value="SULFOQUINOVOSYL TRANSFERASE SQD2"/>
    <property type="match status" value="1"/>
</dbReference>
<keyword evidence="4" id="KW-1185">Reference proteome</keyword>
<accession>A0A939B5S1</accession>
<evidence type="ECO:0000259" key="2">
    <source>
        <dbReference type="Pfam" id="PF13439"/>
    </source>
</evidence>
<feature type="domain" description="Glycosyltransferase subfamily 4-like N-terminal" evidence="2">
    <location>
        <begin position="2"/>
        <end position="158"/>
    </location>
</feature>